<evidence type="ECO:0000313" key="2">
    <source>
        <dbReference type="Proteomes" id="UP001058533"/>
    </source>
</evidence>
<sequence length="227" mass="25117">MFLRLVSGFIFLSNSSRRDFIAAYPNFESAPHLITRHGRYPDGTDAPSPRRLVSRDIRLLMFGLIREYKNVIGLIQAFHAANDPDITLTIVGTCFDPGLRDRIELASNGSNRINLDLRSDLLTDSELNAIIDAHDGVVLPYTKILNSGVALHAIGRNKPILAPAIGSLPELEQSLGQDWVSLFKPPFDQNAVRLFANHLRAGGPERADLSAYDWNTIGAEIAHFIMS</sequence>
<dbReference type="Gene3D" id="3.40.50.2000">
    <property type="entry name" value="Glycogen Phosphorylase B"/>
    <property type="match status" value="1"/>
</dbReference>
<reference evidence="1" key="1">
    <citation type="submission" date="2022-07" db="EMBL/GenBank/DDBJ databases">
        <title>Sphingomonas sp. nov., a novel bacterium isolated from the north slope of the Mount Everest.</title>
        <authorList>
            <person name="Cui X."/>
            <person name="Liu Y."/>
        </authorList>
    </citation>
    <scope>NUCLEOTIDE SEQUENCE</scope>
    <source>
        <strain evidence="1">S5-59</strain>
    </source>
</reference>
<accession>A0ABY5L600</accession>
<name>A0ABY5L600_9SPHN</name>
<evidence type="ECO:0000313" key="1">
    <source>
        <dbReference type="EMBL" id="UUL82375.1"/>
    </source>
</evidence>
<proteinExistence type="predicted"/>
<gene>
    <name evidence="1" type="ORF">NMP03_14540</name>
</gene>
<organism evidence="1 2">
    <name type="scientific">Sphingomonas qomolangmaensis</name>
    <dbReference type="NCBI Taxonomy" id="2918765"/>
    <lineage>
        <taxon>Bacteria</taxon>
        <taxon>Pseudomonadati</taxon>
        <taxon>Pseudomonadota</taxon>
        <taxon>Alphaproteobacteria</taxon>
        <taxon>Sphingomonadales</taxon>
        <taxon>Sphingomonadaceae</taxon>
        <taxon>Sphingomonas</taxon>
    </lineage>
</organism>
<dbReference type="Proteomes" id="UP001058533">
    <property type="component" value="Chromosome"/>
</dbReference>
<protein>
    <recommendedName>
        <fullName evidence="3">Glycosyl transferase family 1 domain-containing protein</fullName>
    </recommendedName>
</protein>
<dbReference type="EMBL" id="CP101740">
    <property type="protein sequence ID" value="UUL82375.1"/>
    <property type="molecule type" value="Genomic_DNA"/>
</dbReference>
<evidence type="ECO:0008006" key="3">
    <source>
        <dbReference type="Google" id="ProtNLM"/>
    </source>
</evidence>
<keyword evidence="2" id="KW-1185">Reference proteome</keyword>
<dbReference type="RefSeq" id="WP_256506194.1">
    <property type="nucleotide sequence ID" value="NZ_CP101740.1"/>
</dbReference>
<dbReference type="SUPFAM" id="SSF53756">
    <property type="entry name" value="UDP-Glycosyltransferase/glycogen phosphorylase"/>
    <property type="match status" value="1"/>
</dbReference>